<dbReference type="CDD" id="cd11013">
    <property type="entry name" value="Plantacyanin"/>
    <property type="match status" value="1"/>
</dbReference>
<feature type="domain" description="Phytocyanin" evidence="1">
    <location>
        <begin position="35"/>
        <end position="136"/>
    </location>
</feature>
<evidence type="ECO:0000259" key="1">
    <source>
        <dbReference type="PROSITE" id="PS51485"/>
    </source>
</evidence>
<organism evidence="2 3">
    <name type="scientific">Stylosanthes scabra</name>
    <dbReference type="NCBI Taxonomy" id="79078"/>
    <lineage>
        <taxon>Eukaryota</taxon>
        <taxon>Viridiplantae</taxon>
        <taxon>Streptophyta</taxon>
        <taxon>Embryophyta</taxon>
        <taxon>Tracheophyta</taxon>
        <taxon>Spermatophyta</taxon>
        <taxon>Magnoliopsida</taxon>
        <taxon>eudicotyledons</taxon>
        <taxon>Gunneridae</taxon>
        <taxon>Pentapetalae</taxon>
        <taxon>rosids</taxon>
        <taxon>fabids</taxon>
        <taxon>Fabales</taxon>
        <taxon>Fabaceae</taxon>
        <taxon>Papilionoideae</taxon>
        <taxon>50 kb inversion clade</taxon>
        <taxon>dalbergioids sensu lato</taxon>
        <taxon>Dalbergieae</taxon>
        <taxon>Pterocarpus clade</taxon>
        <taxon>Stylosanthes</taxon>
    </lineage>
</organism>
<dbReference type="InterPro" id="IPR039391">
    <property type="entry name" value="Phytocyanin-like"/>
</dbReference>
<dbReference type="PANTHER" id="PTHR33021:SF193">
    <property type="entry name" value="OS06G0218600 PROTEIN"/>
    <property type="match status" value="1"/>
</dbReference>
<dbReference type="EMBL" id="JASCZI010030273">
    <property type="protein sequence ID" value="MED6120395.1"/>
    <property type="molecule type" value="Genomic_DNA"/>
</dbReference>
<name>A0ABU6R8T1_9FABA</name>
<evidence type="ECO:0000313" key="2">
    <source>
        <dbReference type="EMBL" id="MED6120395.1"/>
    </source>
</evidence>
<dbReference type="Gene3D" id="2.60.40.420">
    <property type="entry name" value="Cupredoxins - blue copper proteins"/>
    <property type="match status" value="1"/>
</dbReference>
<dbReference type="InterPro" id="IPR008972">
    <property type="entry name" value="Cupredoxin"/>
</dbReference>
<accession>A0ABU6R8T1</accession>
<reference evidence="2 3" key="1">
    <citation type="journal article" date="2023" name="Plants (Basel)">
        <title>Bridging the Gap: Combining Genomics and Transcriptomics Approaches to Understand Stylosanthes scabra, an Orphan Legume from the Brazilian Caatinga.</title>
        <authorList>
            <person name="Ferreira-Neto J.R.C."/>
            <person name="da Silva M.D."/>
            <person name="Binneck E."/>
            <person name="de Melo N.F."/>
            <person name="da Silva R.H."/>
            <person name="de Melo A.L.T.M."/>
            <person name="Pandolfi V."/>
            <person name="Bustamante F.O."/>
            <person name="Brasileiro-Vidal A.C."/>
            <person name="Benko-Iseppon A.M."/>
        </authorList>
    </citation>
    <scope>NUCLEOTIDE SEQUENCE [LARGE SCALE GENOMIC DNA]</scope>
    <source>
        <tissue evidence="2">Leaves</tissue>
    </source>
</reference>
<gene>
    <name evidence="2" type="ORF">PIB30_020408</name>
</gene>
<comment type="caution">
    <text evidence="2">The sequence shown here is derived from an EMBL/GenBank/DDBJ whole genome shotgun (WGS) entry which is preliminary data.</text>
</comment>
<dbReference type="Pfam" id="PF02298">
    <property type="entry name" value="Cu_bind_like"/>
    <property type="match status" value="1"/>
</dbReference>
<dbReference type="Proteomes" id="UP001341840">
    <property type="component" value="Unassembled WGS sequence"/>
</dbReference>
<dbReference type="InterPro" id="IPR041844">
    <property type="entry name" value="Plantacyanin"/>
</dbReference>
<protein>
    <recommendedName>
        <fullName evidence="1">Phytocyanin domain-containing protein</fullName>
    </recommendedName>
</protein>
<dbReference type="PANTHER" id="PTHR33021">
    <property type="entry name" value="BLUE COPPER PROTEIN"/>
    <property type="match status" value="1"/>
</dbReference>
<dbReference type="PROSITE" id="PS51485">
    <property type="entry name" value="PHYTOCYANIN"/>
    <property type="match status" value="1"/>
</dbReference>
<sequence length="136" mass="15186">MKMGLGRGSRAMIGVMVMVWVWILESEMRSLSYALTYKVGDSRGWAFNVSDWPRGKTFMAGDVLEFNYAFGMHNVMQVEKFFYDQCIPIPKIGGGIGDNVHWSGNDQIKLPSGQSYFICGYLGHCQAGMKIAVNAI</sequence>
<dbReference type="InterPro" id="IPR003245">
    <property type="entry name" value="Phytocyanin_dom"/>
</dbReference>
<dbReference type="SUPFAM" id="SSF49503">
    <property type="entry name" value="Cupredoxins"/>
    <property type="match status" value="1"/>
</dbReference>
<keyword evidence="3" id="KW-1185">Reference proteome</keyword>
<evidence type="ECO:0000313" key="3">
    <source>
        <dbReference type="Proteomes" id="UP001341840"/>
    </source>
</evidence>
<proteinExistence type="predicted"/>